<evidence type="ECO:0000256" key="1">
    <source>
        <dbReference type="SAM" id="Phobius"/>
    </source>
</evidence>
<comment type="caution">
    <text evidence="3">The sequence shown here is derived from an EMBL/GenBank/DDBJ whole genome shotgun (WGS) entry which is preliminary data.</text>
</comment>
<dbReference type="InterPro" id="IPR055568">
    <property type="entry name" value="DUF7144"/>
</dbReference>
<evidence type="ECO:0000259" key="2">
    <source>
        <dbReference type="Pfam" id="PF23636"/>
    </source>
</evidence>
<dbReference type="RefSeq" id="WP_203828889.1">
    <property type="nucleotide sequence ID" value="NZ_BAAATY010000035.1"/>
</dbReference>
<evidence type="ECO:0000313" key="4">
    <source>
        <dbReference type="Proteomes" id="UP000624709"/>
    </source>
</evidence>
<sequence length="148" mass="15993">MSTSYASERPSGATSPAPPVTGWVGLVVFGGIMLLTLGLFQGIEGAVALYHERFYLVTSDGLLLEMDYQVWGWTHLLFGLLSLTAGAGVLLGRLWGRILGVLITFLGALLHLLFLAASPVWCTILISMDILVIYALTAHGGEVRRHRP</sequence>
<dbReference type="EMBL" id="BOMS01000112">
    <property type="protein sequence ID" value="GIE70915.1"/>
    <property type="molecule type" value="Genomic_DNA"/>
</dbReference>
<reference evidence="3 4" key="1">
    <citation type="submission" date="2021-01" db="EMBL/GenBank/DDBJ databases">
        <title>Whole genome shotgun sequence of Actinoplanes palleronii NBRC 14916.</title>
        <authorList>
            <person name="Komaki H."/>
            <person name="Tamura T."/>
        </authorList>
    </citation>
    <scope>NUCLEOTIDE SEQUENCE [LARGE SCALE GENOMIC DNA]</scope>
    <source>
        <strain evidence="3 4">NBRC 14916</strain>
    </source>
</reference>
<keyword evidence="1" id="KW-0472">Membrane</keyword>
<organism evidence="3 4">
    <name type="scientific">Actinoplanes palleronii</name>
    <dbReference type="NCBI Taxonomy" id="113570"/>
    <lineage>
        <taxon>Bacteria</taxon>
        <taxon>Bacillati</taxon>
        <taxon>Actinomycetota</taxon>
        <taxon>Actinomycetes</taxon>
        <taxon>Micromonosporales</taxon>
        <taxon>Micromonosporaceae</taxon>
        <taxon>Actinoplanes</taxon>
    </lineage>
</organism>
<feature type="transmembrane region" description="Helical" evidence="1">
    <location>
        <begin position="70"/>
        <end position="91"/>
    </location>
</feature>
<feature type="transmembrane region" description="Helical" evidence="1">
    <location>
        <begin position="98"/>
        <end position="117"/>
    </location>
</feature>
<gene>
    <name evidence="3" type="ORF">Apa02nite_070230</name>
</gene>
<keyword evidence="4" id="KW-1185">Reference proteome</keyword>
<dbReference type="Proteomes" id="UP000624709">
    <property type="component" value="Unassembled WGS sequence"/>
</dbReference>
<proteinExistence type="predicted"/>
<protein>
    <recommendedName>
        <fullName evidence="2">DUF7144 domain-containing protein</fullName>
    </recommendedName>
</protein>
<feature type="domain" description="DUF7144" evidence="2">
    <location>
        <begin position="27"/>
        <end position="140"/>
    </location>
</feature>
<dbReference type="Pfam" id="PF23636">
    <property type="entry name" value="DUF7144"/>
    <property type="match status" value="1"/>
</dbReference>
<feature type="transmembrane region" description="Helical" evidence="1">
    <location>
        <begin position="20"/>
        <end position="50"/>
    </location>
</feature>
<keyword evidence="1" id="KW-0812">Transmembrane</keyword>
<name>A0ABQ4BKY7_9ACTN</name>
<evidence type="ECO:0000313" key="3">
    <source>
        <dbReference type="EMBL" id="GIE70915.1"/>
    </source>
</evidence>
<keyword evidence="1" id="KW-1133">Transmembrane helix</keyword>
<accession>A0ABQ4BKY7</accession>